<gene>
    <name evidence="1" type="ORF">FNJ47_29380</name>
</gene>
<reference evidence="1 2" key="1">
    <citation type="journal article" date="2020" name="Arch. Microbiol.">
        <title>Bradyrhizobium uaiense sp. nov., a new highly efficient cowpea symbiont.</title>
        <authorList>
            <person name="Cabral Michel D."/>
            <person name="Azarias Guimaraes A."/>
            <person name="Martins da Costa E."/>
            <person name="Soares de Carvalho T."/>
            <person name="Balsanelli E."/>
            <person name="Willems A."/>
            <person name="Maltempi de Souza E."/>
            <person name="de Souza Moreira F.M."/>
        </authorList>
    </citation>
    <scope>NUCLEOTIDE SEQUENCE [LARGE SCALE GENOMIC DNA]</scope>
    <source>
        <strain evidence="1 2">UFLA 03-164</strain>
    </source>
</reference>
<accession>A0A6P1BMN9</accession>
<organism evidence="1 2">
    <name type="scientific">Bradyrhizobium uaiense</name>
    <dbReference type="NCBI Taxonomy" id="2594946"/>
    <lineage>
        <taxon>Bacteria</taxon>
        <taxon>Pseudomonadati</taxon>
        <taxon>Pseudomonadota</taxon>
        <taxon>Alphaproteobacteria</taxon>
        <taxon>Hyphomicrobiales</taxon>
        <taxon>Nitrobacteraceae</taxon>
        <taxon>Bradyrhizobium</taxon>
    </lineage>
</organism>
<dbReference type="EMBL" id="VKHP01000147">
    <property type="protein sequence ID" value="NEU99817.1"/>
    <property type="molecule type" value="Genomic_DNA"/>
</dbReference>
<evidence type="ECO:0000313" key="2">
    <source>
        <dbReference type="Proteomes" id="UP000468531"/>
    </source>
</evidence>
<name>A0A6P1BMN9_9BRAD</name>
<sequence length="463" mass="52378">MSLFQTDDIAWSKWTSQFEARMPNTAPNIFQVNTVMAPLNCRTKWPTLNLYRRMLVGDRLPTFTRANSGANVTTGMTLSSNYEQYLLQLNVEMRKKAPGIDEADAQRKLTKYTHALDRLRAFEQTARKSWQLSLARYPNKSRTQWETETQYRDRRGPLVDDVTNFYADYLAVVAAYPPLYELGKALRALQDPRYSIKLPMNEDEAIFGDQHPNGGDETWTEFLTTYLDFDVATFVQNDAPETIQITEYSSRSTTYENRWSGSVSGGGVFWSFGASADGGTIDKHFREDASRFAITYKKLVTATVTRKPWYIEKFVRTYCKLVDKDEYWTQTGQLSLIPQMVLIARGPTIEIDVSARSYSEFQNWYNAHASGGFSIGPVSIGGGGSSSVHYTDIQNQSAGTTVRIQDNSNQFYVIAVSSLRTLDLVESARLQMLSEIPDIDADIANADRAWGQMNPNLHAQGKV</sequence>
<comment type="caution">
    <text evidence="1">The sequence shown here is derived from an EMBL/GenBank/DDBJ whole genome shotgun (WGS) entry which is preliminary data.</text>
</comment>
<proteinExistence type="predicted"/>
<dbReference type="Proteomes" id="UP000468531">
    <property type="component" value="Unassembled WGS sequence"/>
</dbReference>
<keyword evidence="2" id="KW-1185">Reference proteome</keyword>
<protein>
    <submittedName>
        <fullName evidence="1">Uncharacterized protein</fullName>
    </submittedName>
</protein>
<evidence type="ECO:0000313" key="1">
    <source>
        <dbReference type="EMBL" id="NEU99817.1"/>
    </source>
</evidence>
<dbReference type="AlphaFoldDB" id="A0A6P1BMN9"/>
<dbReference type="RefSeq" id="WP_163159372.1">
    <property type="nucleotide sequence ID" value="NZ_VKHP01000147.1"/>
</dbReference>